<feature type="region of interest" description="Disordered" evidence="1">
    <location>
        <begin position="1"/>
        <end position="20"/>
    </location>
</feature>
<dbReference type="SUPFAM" id="SSF52540">
    <property type="entry name" value="P-loop containing nucleoside triphosphate hydrolases"/>
    <property type="match status" value="1"/>
</dbReference>
<sequence length="330" mass="35358">MSAQTTPETSPSGAADPGPAGPPVLYLAGIGRSGTTLLERVLGAVPGVVALGETMHLWERGLERGERCGCGEPFTACEFWAAVGEDAFGGWEHVDTARMAALKQRVDRASRVPALAAGAMADDVREYAAAYRAVHAAAARVSGARVVVDSSKQVSLAWALALGGADVRLVHCLRDARGVAHSWAQEVARPEAVDAAHGEMPRYSAATVSALWLLHNVEIEALGCRVPSMRLRYEDFVADPRTTTREVLSLVGLAHAPLPHVTHDALELGVTHSCAGNPMRYTHGSVPVRRDERWRTGQPVAQRRAVTALTWPLLRRYSYSTSYGQAASTR</sequence>
<dbReference type="RefSeq" id="WP_250826655.1">
    <property type="nucleotide sequence ID" value="NZ_JAMOIL010000007.1"/>
</dbReference>
<dbReference type="Pfam" id="PF13469">
    <property type="entry name" value="Sulfotransfer_3"/>
    <property type="match status" value="1"/>
</dbReference>
<evidence type="ECO:0000313" key="2">
    <source>
        <dbReference type="EMBL" id="MCM0619946.1"/>
    </source>
</evidence>
<gene>
    <name evidence="2" type="ORF">M8330_06510</name>
</gene>
<dbReference type="EMBL" id="JAMOIL010000007">
    <property type="protein sequence ID" value="MCM0619946.1"/>
    <property type="molecule type" value="Genomic_DNA"/>
</dbReference>
<accession>A0A9X2D601</accession>
<dbReference type="AlphaFoldDB" id="A0A9X2D601"/>
<proteinExistence type="predicted"/>
<name>A0A9X2D601_9ACTN</name>
<comment type="caution">
    <text evidence="2">The sequence shown here is derived from an EMBL/GenBank/DDBJ whole genome shotgun (WGS) entry which is preliminary data.</text>
</comment>
<keyword evidence="3" id="KW-1185">Reference proteome</keyword>
<evidence type="ECO:0000313" key="3">
    <source>
        <dbReference type="Proteomes" id="UP001139485"/>
    </source>
</evidence>
<organism evidence="2 3">
    <name type="scientific">Nocardioides bruguierae</name>
    <dbReference type="NCBI Taxonomy" id="2945102"/>
    <lineage>
        <taxon>Bacteria</taxon>
        <taxon>Bacillati</taxon>
        <taxon>Actinomycetota</taxon>
        <taxon>Actinomycetes</taxon>
        <taxon>Propionibacteriales</taxon>
        <taxon>Nocardioidaceae</taxon>
        <taxon>Nocardioides</taxon>
    </lineage>
</organism>
<evidence type="ECO:0000256" key="1">
    <source>
        <dbReference type="SAM" id="MobiDB-lite"/>
    </source>
</evidence>
<dbReference type="Proteomes" id="UP001139485">
    <property type="component" value="Unassembled WGS sequence"/>
</dbReference>
<protein>
    <submittedName>
        <fullName evidence="2">Sulfotransferase</fullName>
    </submittedName>
</protein>
<dbReference type="Gene3D" id="3.40.50.300">
    <property type="entry name" value="P-loop containing nucleotide triphosphate hydrolases"/>
    <property type="match status" value="1"/>
</dbReference>
<reference evidence="2" key="1">
    <citation type="submission" date="2022-05" db="EMBL/GenBank/DDBJ databases">
        <authorList>
            <person name="Tuo L."/>
        </authorList>
    </citation>
    <scope>NUCLEOTIDE SEQUENCE</scope>
    <source>
        <strain evidence="2">BSK12Z-4</strain>
    </source>
</reference>
<dbReference type="InterPro" id="IPR027417">
    <property type="entry name" value="P-loop_NTPase"/>
</dbReference>